<proteinExistence type="predicted"/>
<evidence type="ECO:0000313" key="2">
    <source>
        <dbReference type="Proteomes" id="UP000631114"/>
    </source>
</evidence>
<evidence type="ECO:0000313" key="1">
    <source>
        <dbReference type="EMBL" id="KAF9612471.1"/>
    </source>
</evidence>
<feature type="non-terminal residue" evidence="1">
    <location>
        <position position="179"/>
    </location>
</feature>
<keyword evidence="2" id="KW-1185">Reference proteome</keyword>
<dbReference type="EMBL" id="JADFTS010000003">
    <property type="protein sequence ID" value="KAF9612471.1"/>
    <property type="molecule type" value="Genomic_DNA"/>
</dbReference>
<dbReference type="AlphaFoldDB" id="A0A835I810"/>
<organism evidence="1 2">
    <name type="scientific">Coptis chinensis</name>
    <dbReference type="NCBI Taxonomy" id="261450"/>
    <lineage>
        <taxon>Eukaryota</taxon>
        <taxon>Viridiplantae</taxon>
        <taxon>Streptophyta</taxon>
        <taxon>Embryophyta</taxon>
        <taxon>Tracheophyta</taxon>
        <taxon>Spermatophyta</taxon>
        <taxon>Magnoliopsida</taxon>
        <taxon>Ranunculales</taxon>
        <taxon>Ranunculaceae</taxon>
        <taxon>Coptidoideae</taxon>
        <taxon>Coptis</taxon>
    </lineage>
</organism>
<reference evidence="1 2" key="1">
    <citation type="submission" date="2020-10" db="EMBL/GenBank/DDBJ databases">
        <title>The Coptis chinensis genome and diversification of protoberbering-type alkaloids.</title>
        <authorList>
            <person name="Wang B."/>
            <person name="Shu S."/>
            <person name="Song C."/>
            <person name="Liu Y."/>
        </authorList>
    </citation>
    <scope>NUCLEOTIDE SEQUENCE [LARGE SCALE GENOMIC DNA]</scope>
    <source>
        <strain evidence="1">HL-2020</strain>
        <tissue evidence="1">Leaf</tissue>
    </source>
</reference>
<sequence length="179" mass="21374">VVQKFVEKVKEEWDETYAQTQARVKSIEEYGKGTLHLGLRNANLQAKANIRKAAKRRWWRRIDNTVTQFAKMYSLHCHFFSRAFIHSTFYVVFRLSLILIGLSERLDVYFLIRSFSNLIFSRRWKEVRKHAYNFWVDHGPAILIKISRPKQTIISISIEGVFRQFFFLYLMGLDREYGA</sequence>
<accession>A0A835I810</accession>
<dbReference type="Proteomes" id="UP000631114">
    <property type="component" value="Unassembled WGS sequence"/>
</dbReference>
<comment type="caution">
    <text evidence="1">The sequence shown here is derived from an EMBL/GenBank/DDBJ whole genome shotgun (WGS) entry which is preliminary data.</text>
</comment>
<name>A0A835I810_9MAGN</name>
<gene>
    <name evidence="1" type="ORF">IFM89_000219</name>
</gene>
<protein>
    <submittedName>
        <fullName evidence="1">Uncharacterized protein</fullName>
    </submittedName>
</protein>